<evidence type="ECO:0000313" key="3">
    <source>
        <dbReference type="Proteomes" id="UP000663829"/>
    </source>
</evidence>
<dbReference type="EMBL" id="CAJOBC010009959">
    <property type="protein sequence ID" value="CAF4000811.1"/>
    <property type="molecule type" value="Genomic_DNA"/>
</dbReference>
<gene>
    <name evidence="1" type="ORF">GPM918_LOCUS25540</name>
    <name evidence="2" type="ORF">SRO942_LOCUS25548</name>
</gene>
<proteinExistence type="predicted"/>
<comment type="caution">
    <text evidence="1">The sequence shown here is derived from an EMBL/GenBank/DDBJ whole genome shotgun (WGS) entry which is preliminary data.</text>
</comment>
<evidence type="ECO:0000313" key="1">
    <source>
        <dbReference type="EMBL" id="CAF1238557.1"/>
    </source>
</evidence>
<dbReference type="AlphaFoldDB" id="A0A814Z0Y1"/>
<evidence type="ECO:0000313" key="2">
    <source>
        <dbReference type="EMBL" id="CAF4000811.1"/>
    </source>
</evidence>
<organism evidence="1 3">
    <name type="scientific">Didymodactylos carnosus</name>
    <dbReference type="NCBI Taxonomy" id="1234261"/>
    <lineage>
        <taxon>Eukaryota</taxon>
        <taxon>Metazoa</taxon>
        <taxon>Spiralia</taxon>
        <taxon>Gnathifera</taxon>
        <taxon>Rotifera</taxon>
        <taxon>Eurotatoria</taxon>
        <taxon>Bdelloidea</taxon>
        <taxon>Philodinida</taxon>
        <taxon>Philodinidae</taxon>
        <taxon>Didymodactylos</taxon>
    </lineage>
</organism>
<sequence>MTFRFPCSSTVAAKEIVTKLINSDYEIEIAFYFAGFKQITTNFISITSGQLQNILSKTIADGKSNNAQYIHRRQSSSFIGKYTTNVNKMIYSENPNAILSAIMGNLEDQFISLLEQGNR</sequence>
<keyword evidence="3" id="KW-1185">Reference proteome</keyword>
<dbReference type="EMBL" id="CAJNOQ010009952">
    <property type="protein sequence ID" value="CAF1238557.1"/>
    <property type="molecule type" value="Genomic_DNA"/>
</dbReference>
<dbReference type="Proteomes" id="UP000663829">
    <property type="component" value="Unassembled WGS sequence"/>
</dbReference>
<reference evidence="1" key="1">
    <citation type="submission" date="2021-02" db="EMBL/GenBank/DDBJ databases">
        <authorList>
            <person name="Nowell W R."/>
        </authorList>
    </citation>
    <scope>NUCLEOTIDE SEQUENCE</scope>
</reference>
<name>A0A814Z0Y1_9BILA</name>
<protein>
    <submittedName>
        <fullName evidence="1">Uncharacterized protein</fullName>
    </submittedName>
</protein>
<dbReference type="Proteomes" id="UP000681722">
    <property type="component" value="Unassembled WGS sequence"/>
</dbReference>
<accession>A0A814Z0Y1</accession>